<reference evidence="2 3" key="1">
    <citation type="journal article" date="2020" name="Microorganisms">
        <title>Osmotic Adaptation and Compatible Solute Biosynthesis of Phototrophic Bacteria as Revealed from Genome Analyses.</title>
        <authorList>
            <person name="Imhoff J.F."/>
            <person name="Rahn T."/>
            <person name="Kunzel S."/>
            <person name="Keller A."/>
            <person name="Neulinger S.C."/>
        </authorList>
    </citation>
    <scope>NUCLEOTIDE SEQUENCE [LARGE SCALE GENOMIC DNA]</scope>
    <source>
        <strain evidence="2 3">DSM 6210</strain>
    </source>
</reference>
<gene>
    <name evidence="2" type="ORF">CKO31_21455</name>
</gene>
<evidence type="ECO:0000259" key="1">
    <source>
        <dbReference type="Pfam" id="PF05050"/>
    </source>
</evidence>
<evidence type="ECO:0000313" key="2">
    <source>
        <dbReference type="EMBL" id="MBK1633272.1"/>
    </source>
</evidence>
<dbReference type="SUPFAM" id="SSF53335">
    <property type="entry name" value="S-adenosyl-L-methionine-dependent methyltransferases"/>
    <property type="match status" value="1"/>
</dbReference>
<protein>
    <recommendedName>
        <fullName evidence="1">Methyltransferase FkbM domain-containing protein</fullName>
    </recommendedName>
</protein>
<feature type="domain" description="Methyltransferase FkbM" evidence="1">
    <location>
        <begin position="9"/>
        <end position="69"/>
    </location>
</feature>
<dbReference type="InterPro" id="IPR029063">
    <property type="entry name" value="SAM-dependent_MTases_sf"/>
</dbReference>
<comment type="caution">
    <text evidence="2">The sequence shown here is derived from an EMBL/GenBank/DDBJ whole genome shotgun (WGS) entry which is preliminary data.</text>
</comment>
<organism evidence="2 3">
    <name type="scientific">Thiohalocapsa halophila</name>
    <dbReference type="NCBI Taxonomy" id="69359"/>
    <lineage>
        <taxon>Bacteria</taxon>
        <taxon>Pseudomonadati</taxon>
        <taxon>Pseudomonadota</taxon>
        <taxon>Gammaproteobacteria</taxon>
        <taxon>Chromatiales</taxon>
        <taxon>Chromatiaceae</taxon>
        <taxon>Thiohalocapsa</taxon>
    </lineage>
</organism>
<keyword evidence="3" id="KW-1185">Reference proteome</keyword>
<dbReference type="EMBL" id="NRRV01000075">
    <property type="protein sequence ID" value="MBK1633272.1"/>
    <property type="molecule type" value="Genomic_DNA"/>
</dbReference>
<proteinExistence type="predicted"/>
<name>A0ABS1CMW3_9GAMM</name>
<dbReference type="Proteomes" id="UP000748752">
    <property type="component" value="Unassembled WGS sequence"/>
</dbReference>
<sequence>MLAGEVQAVIKLDVEGYETEVLGGAERTLSAPGLLAVVMDLNGSGARYGFDDAALHRRMLEVGFTACGYEPFARRLAPLAEGPKGTGNTLYVRDLEALRERVRTARRFRLGTGVAL</sequence>
<dbReference type="InterPro" id="IPR006342">
    <property type="entry name" value="FkbM_mtfrase"/>
</dbReference>
<evidence type="ECO:0000313" key="3">
    <source>
        <dbReference type="Proteomes" id="UP000748752"/>
    </source>
</evidence>
<dbReference type="Gene3D" id="3.40.50.150">
    <property type="entry name" value="Vaccinia Virus protein VP39"/>
    <property type="match status" value="1"/>
</dbReference>
<dbReference type="Pfam" id="PF05050">
    <property type="entry name" value="Methyltransf_21"/>
    <property type="match status" value="1"/>
</dbReference>
<accession>A0ABS1CMW3</accession>